<dbReference type="EMBL" id="ML995817">
    <property type="protein sequence ID" value="KAF2771899.1"/>
    <property type="molecule type" value="Genomic_DNA"/>
</dbReference>
<organism evidence="1 2">
    <name type="scientific">Teratosphaeria nubilosa</name>
    <dbReference type="NCBI Taxonomy" id="161662"/>
    <lineage>
        <taxon>Eukaryota</taxon>
        <taxon>Fungi</taxon>
        <taxon>Dikarya</taxon>
        <taxon>Ascomycota</taxon>
        <taxon>Pezizomycotina</taxon>
        <taxon>Dothideomycetes</taxon>
        <taxon>Dothideomycetidae</taxon>
        <taxon>Mycosphaerellales</taxon>
        <taxon>Teratosphaeriaceae</taxon>
        <taxon>Teratosphaeria</taxon>
    </lineage>
</organism>
<accession>A0A6G1LH51</accession>
<keyword evidence="2" id="KW-1185">Reference proteome</keyword>
<name>A0A6G1LH51_9PEZI</name>
<dbReference type="Proteomes" id="UP000799436">
    <property type="component" value="Unassembled WGS sequence"/>
</dbReference>
<reference evidence="1" key="1">
    <citation type="journal article" date="2020" name="Stud. Mycol.">
        <title>101 Dothideomycetes genomes: a test case for predicting lifestyles and emergence of pathogens.</title>
        <authorList>
            <person name="Haridas S."/>
            <person name="Albert R."/>
            <person name="Binder M."/>
            <person name="Bloem J."/>
            <person name="Labutti K."/>
            <person name="Salamov A."/>
            <person name="Andreopoulos B."/>
            <person name="Baker S."/>
            <person name="Barry K."/>
            <person name="Bills G."/>
            <person name="Bluhm B."/>
            <person name="Cannon C."/>
            <person name="Castanera R."/>
            <person name="Culley D."/>
            <person name="Daum C."/>
            <person name="Ezra D."/>
            <person name="Gonzalez J."/>
            <person name="Henrissat B."/>
            <person name="Kuo A."/>
            <person name="Liang C."/>
            <person name="Lipzen A."/>
            <person name="Lutzoni F."/>
            <person name="Magnuson J."/>
            <person name="Mondo S."/>
            <person name="Nolan M."/>
            <person name="Ohm R."/>
            <person name="Pangilinan J."/>
            <person name="Park H.-J."/>
            <person name="Ramirez L."/>
            <person name="Alfaro M."/>
            <person name="Sun H."/>
            <person name="Tritt A."/>
            <person name="Yoshinaga Y."/>
            <person name="Zwiers L.-H."/>
            <person name="Turgeon B."/>
            <person name="Goodwin S."/>
            <person name="Spatafora J."/>
            <person name="Crous P."/>
            <person name="Grigoriev I."/>
        </authorList>
    </citation>
    <scope>NUCLEOTIDE SEQUENCE</scope>
    <source>
        <strain evidence="1">CBS 116005</strain>
    </source>
</reference>
<dbReference type="AlphaFoldDB" id="A0A6G1LH51"/>
<gene>
    <name evidence="1" type="ORF">EJ03DRAFT_325147</name>
</gene>
<sequence>MKMEENEPVLPTGRPSLDRMLPAELLTAICDYYTFGDADTLNSLRTTSRRLRDAAWPSYAKYSFSFKVIPLTIRSIEALSYVAAHDRVAAHVKYLRLSTWSPTGSASHLTRPLSCALAQLEGLRSVYIYDGSKFTLRNQLLPASPKDTDRWQERGIKAIFTALRSSGRDASLGCLGVQKPVPYTALSDLLQCGPDTAPQFEILTSLKLDFKSLTTMNDTESRGLLDRLQTTLSNFFHSTPNLRSLDLKSQPRVRSMHSRELWHPDPSLDMAFKHVADLHLPKLEHVSFTNIRGRYGRSNEHLKKFIRTHAATIQSLELIDCAFVNFTALLEFLADEVPLERLVRRSPRMIEMALSAVNGLGQPGVLVFGYVQKSLLDDAARYWELDTSRSLT</sequence>
<evidence type="ECO:0000313" key="2">
    <source>
        <dbReference type="Proteomes" id="UP000799436"/>
    </source>
</evidence>
<proteinExistence type="predicted"/>
<evidence type="ECO:0000313" key="1">
    <source>
        <dbReference type="EMBL" id="KAF2771899.1"/>
    </source>
</evidence>
<protein>
    <submittedName>
        <fullName evidence="1">Uncharacterized protein</fullName>
    </submittedName>
</protein>
<dbReference type="OrthoDB" id="5279008at2759"/>